<dbReference type="InterPro" id="IPR036390">
    <property type="entry name" value="WH_DNA-bd_sf"/>
</dbReference>
<dbReference type="PANTHER" id="PTHR13937:SF0">
    <property type="entry name" value="EUKARYOTIC TRANSLATION INITIATION FACTOR 3 SUBUNIT C-RELATED"/>
    <property type="match status" value="1"/>
</dbReference>
<keyword evidence="1 4" id="KW-0963">Cytoplasm</keyword>
<name>A0A3P6GM35_BRAOL</name>
<dbReference type="GO" id="GO:0003743">
    <property type="term" value="F:translation initiation factor activity"/>
    <property type="evidence" value="ECO:0007669"/>
    <property type="project" value="UniProtKB-UniRule"/>
</dbReference>
<dbReference type="PROSITE" id="PS50250">
    <property type="entry name" value="PCI"/>
    <property type="match status" value="1"/>
</dbReference>
<dbReference type="SMART" id="SM00088">
    <property type="entry name" value="PINT"/>
    <property type="match status" value="1"/>
</dbReference>
<feature type="region of interest" description="Disordered" evidence="5">
    <location>
        <begin position="1"/>
        <end position="61"/>
    </location>
</feature>
<evidence type="ECO:0000256" key="5">
    <source>
        <dbReference type="SAM" id="MobiDB-lite"/>
    </source>
</evidence>
<evidence type="ECO:0000256" key="4">
    <source>
        <dbReference type="HAMAP-Rule" id="MF_03002"/>
    </source>
</evidence>
<dbReference type="PANTHER" id="PTHR13937">
    <property type="entry name" value="EUKARYOTIC TRANSLATION INITATION FACTOR 3, SUBUNIT 8 EIF3S8 -RELATED"/>
    <property type="match status" value="1"/>
</dbReference>
<dbReference type="InterPro" id="IPR000717">
    <property type="entry name" value="PCI_dom"/>
</dbReference>
<protein>
    <recommendedName>
        <fullName evidence="4">Eukaryotic translation initiation factor 3 subunit C</fullName>
        <shortName evidence="4">eIF3c</shortName>
    </recommendedName>
    <alternativeName>
        <fullName evidence="4">Eukaryotic translation initiation factor 3 subunit 8</fullName>
    </alternativeName>
    <alternativeName>
        <fullName evidence="4">eIF3 p110</fullName>
    </alternativeName>
</protein>
<sequence>MLNSKLFAKPGSESENGSSTEEELDEVQDTKTAGGASRYLPGGSDTDDGDLPKRVVQPGKDKRFEEMVHTAEQMKHAMNINNWVSLLENFDKINKQLEKVMRIKEAVKAPVLYIKTLVMLEDFLNETTLEAKNEMSHSNSKALNSMRQRLKCWNEKFYKDGESVRLQASFRSKLLVVSFLKHSLLENGLIYKPHKQLLLPTTPLNDKMYEEEINKYRESSETEEAKVSEEELCNKDPKEITWEWINQKLKEVVSARGRKGTARSELIDQLTHLMRLAKTPAQKLEILFGLVSAQFDVNPGLNGHMPINVWKKCVNNMFTILDILVKYDNIVVDDTVEQDKNETSKPEDYDGKIRVWGNLVAFVERIDAEFFKSLQSVDPHTREYVERLRDELVFLALTQNIQDYFERCGDFKSAAKVALRRVESLYYKPQEVYDAMRKRAEQEDDSNGPVVPRKPTFPVSSRAMMDGLVSLIYKYGDERTKARAMLCDIYHHSLMDKFGTARDLLLMSHLQDNVQHMDISTQILFNRSMAQLGLCAFRVGMFTEAHSCLSELCSGQRARELLAQGVSQSRKEKTPEQERLERRRQMPYHMHINLELLEAVHLICAMLLEVPNMSANSHDARRKVISKNIRRLLEISDRQAFTAPPENVRDHVMAATRALTKGDFEKAVEVLSSLDIWKLLKNRETVLDMVKARVKEEALKTYLLRYSASYESLRLDHLAKMFGLSENQVHRIVSKMMISEELHAYWDQPTHCTLFHDVQHNRLQTLAFQLIGKLAVLAESNERAMEARTGGYGGRGGTENRGMQMDGTNRMVNW</sequence>
<dbReference type="HAMAP" id="MF_03002">
    <property type="entry name" value="eIF3c"/>
    <property type="match status" value="1"/>
</dbReference>
<dbReference type="GO" id="GO:0016282">
    <property type="term" value="C:eukaryotic 43S preinitiation complex"/>
    <property type="evidence" value="ECO:0007669"/>
    <property type="project" value="UniProtKB-UniRule"/>
</dbReference>
<proteinExistence type="inferred from homology"/>
<dbReference type="GO" id="GO:0003723">
    <property type="term" value="F:RNA binding"/>
    <property type="evidence" value="ECO:0007669"/>
    <property type="project" value="InterPro"/>
</dbReference>
<dbReference type="Pfam" id="PF01399">
    <property type="entry name" value="PCI"/>
    <property type="match status" value="1"/>
</dbReference>
<evidence type="ECO:0000256" key="3">
    <source>
        <dbReference type="ARBA" id="ARBA00022917"/>
    </source>
</evidence>
<dbReference type="AlphaFoldDB" id="A0A3P6GM35"/>
<keyword evidence="2 4" id="KW-0396">Initiation factor</keyword>
<dbReference type="GO" id="GO:0005852">
    <property type="term" value="C:eukaryotic translation initiation factor 3 complex"/>
    <property type="evidence" value="ECO:0007669"/>
    <property type="project" value="UniProtKB-UniRule"/>
</dbReference>
<keyword evidence="3 4" id="KW-0648">Protein biosynthesis</keyword>
<reference evidence="7" key="1">
    <citation type="submission" date="2018-11" db="EMBL/GenBank/DDBJ databases">
        <authorList>
            <consortium name="Genoscope - CEA"/>
            <person name="William W."/>
        </authorList>
    </citation>
    <scope>NUCLEOTIDE SEQUENCE</scope>
</reference>
<gene>
    <name evidence="7" type="ORF">BOLC8T50984H</name>
</gene>
<comment type="similarity">
    <text evidence="4">Belongs to the eIF-3 subunit C family.</text>
</comment>
<dbReference type="GO" id="GO:0001732">
    <property type="term" value="P:formation of cytoplasmic translation initiation complex"/>
    <property type="evidence" value="ECO:0007669"/>
    <property type="project" value="UniProtKB-UniRule"/>
</dbReference>
<dbReference type="GO" id="GO:0031369">
    <property type="term" value="F:translation initiation factor binding"/>
    <property type="evidence" value="ECO:0007669"/>
    <property type="project" value="InterPro"/>
</dbReference>
<evidence type="ECO:0000313" key="7">
    <source>
        <dbReference type="EMBL" id="VDD57755.1"/>
    </source>
</evidence>
<evidence type="ECO:0000256" key="1">
    <source>
        <dbReference type="ARBA" id="ARBA00022490"/>
    </source>
</evidence>
<dbReference type="InterPro" id="IPR008905">
    <property type="entry name" value="EIF3C_N_dom"/>
</dbReference>
<organism evidence="7">
    <name type="scientific">Brassica oleracea</name>
    <name type="common">Wild cabbage</name>
    <dbReference type="NCBI Taxonomy" id="3712"/>
    <lineage>
        <taxon>Eukaryota</taxon>
        <taxon>Viridiplantae</taxon>
        <taxon>Streptophyta</taxon>
        <taxon>Embryophyta</taxon>
        <taxon>Tracheophyta</taxon>
        <taxon>Spermatophyta</taxon>
        <taxon>Magnoliopsida</taxon>
        <taxon>eudicotyledons</taxon>
        <taxon>Gunneridae</taxon>
        <taxon>Pentapetalae</taxon>
        <taxon>rosids</taxon>
        <taxon>malvids</taxon>
        <taxon>Brassicales</taxon>
        <taxon>Brassicaceae</taxon>
        <taxon>Brassiceae</taxon>
        <taxon>Brassica</taxon>
    </lineage>
</organism>
<evidence type="ECO:0000259" key="6">
    <source>
        <dbReference type="PROSITE" id="PS50250"/>
    </source>
</evidence>
<feature type="domain" description="PCI" evidence="6">
    <location>
        <begin position="588"/>
        <end position="760"/>
    </location>
</feature>
<dbReference type="Pfam" id="PF05470">
    <property type="entry name" value="eIF-3c_N"/>
    <property type="match status" value="1"/>
</dbReference>
<feature type="compositionally biased region" description="Gly residues" evidence="5">
    <location>
        <begin position="790"/>
        <end position="799"/>
    </location>
</feature>
<dbReference type="SUPFAM" id="SSF46785">
    <property type="entry name" value="Winged helix' DNA-binding domain"/>
    <property type="match status" value="1"/>
</dbReference>
<comment type="subcellular location">
    <subcellularLocation>
        <location evidence="4">Cytoplasm</location>
    </subcellularLocation>
</comment>
<dbReference type="GO" id="GO:0033290">
    <property type="term" value="C:eukaryotic 48S preinitiation complex"/>
    <property type="evidence" value="ECO:0007669"/>
    <property type="project" value="UniProtKB-UniRule"/>
</dbReference>
<dbReference type="EMBL" id="LR031879">
    <property type="protein sequence ID" value="VDD57755.1"/>
    <property type="molecule type" value="Genomic_DNA"/>
</dbReference>
<feature type="region of interest" description="Disordered" evidence="5">
    <location>
        <begin position="788"/>
        <end position="808"/>
    </location>
</feature>
<dbReference type="InterPro" id="IPR027516">
    <property type="entry name" value="EIF3C"/>
</dbReference>
<comment type="subunit">
    <text evidence="4">Component of the eukaryotic translation initiation factor 3 (eIF-3) complex.</text>
</comment>
<accession>A0A3P6GM35</accession>
<comment type="function">
    <text evidence="4">Component of the eukaryotic translation initiation factor 3 (eIF-3) complex, which is involved in protein synthesis of a specialized repertoire of mRNAs and, together with other initiation factors, stimulates binding of mRNA and methionyl-tRNAi to the 40S ribosome. The eIF-3 complex specifically targets and initiates translation of a subset of mRNAs involved in cell proliferation.</text>
</comment>
<evidence type="ECO:0000256" key="2">
    <source>
        <dbReference type="ARBA" id="ARBA00022540"/>
    </source>
</evidence>
<dbReference type="Gene3D" id="1.25.40.570">
    <property type="match status" value="1"/>
</dbReference>